<evidence type="ECO:0000256" key="2">
    <source>
        <dbReference type="ARBA" id="ARBA00023235"/>
    </source>
</evidence>
<reference evidence="5 6" key="1">
    <citation type="submission" date="2024-10" db="EMBL/GenBank/DDBJ databases">
        <authorList>
            <person name="Kim D."/>
        </authorList>
    </citation>
    <scope>NUCLEOTIDE SEQUENCE [LARGE SCALE GENOMIC DNA]</scope>
    <source>
        <strain evidence="5">BH-2024</strain>
    </source>
</reference>
<dbReference type="EC" id="5.2.1.8" evidence="3"/>
<dbReference type="InterPro" id="IPR002130">
    <property type="entry name" value="Cyclophilin-type_PPIase_dom"/>
</dbReference>
<evidence type="ECO:0000313" key="6">
    <source>
        <dbReference type="Proteomes" id="UP001620626"/>
    </source>
</evidence>
<dbReference type="SUPFAM" id="SSF50891">
    <property type="entry name" value="Cyclophilin-like"/>
    <property type="match status" value="1"/>
</dbReference>
<keyword evidence="6" id="KW-1185">Reference proteome</keyword>
<dbReference type="GO" id="GO:0003755">
    <property type="term" value="F:peptidyl-prolyl cis-trans isomerase activity"/>
    <property type="evidence" value="ECO:0007669"/>
    <property type="project" value="UniProtKB-UniRule"/>
</dbReference>
<protein>
    <recommendedName>
        <fullName evidence="3">Peptidyl-prolyl cis-trans isomerase</fullName>
        <shortName evidence="3">PPIase</shortName>
        <ecNumber evidence="3">5.2.1.8</ecNumber>
    </recommendedName>
</protein>
<dbReference type="PROSITE" id="PS50072">
    <property type="entry name" value="CSA_PPIASE_2"/>
    <property type="match status" value="1"/>
</dbReference>
<feature type="domain" description="PPIase cyclophilin-type" evidence="4">
    <location>
        <begin position="16"/>
        <end position="102"/>
    </location>
</feature>
<dbReference type="EMBL" id="JBICBT010001116">
    <property type="protein sequence ID" value="KAL3082174.1"/>
    <property type="molecule type" value="Genomic_DNA"/>
</dbReference>
<dbReference type="PRINTS" id="PR00153">
    <property type="entry name" value="CSAPPISMRASE"/>
</dbReference>
<dbReference type="AlphaFoldDB" id="A0ABD2IQ63"/>
<evidence type="ECO:0000256" key="1">
    <source>
        <dbReference type="ARBA" id="ARBA00023110"/>
    </source>
</evidence>
<comment type="catalytic activity">
    <reaction evidence="3">
        <text>[protein]-peptidylproline (omega=180) = [protein]-peptidylproline (omega=0)</text>
        <dbReference type="Rhea" id="RHEA:16237"/>
        <dbReference type="Rhea" id="RHEA-COMP:10747"/>
        <dbReference type="Rhea" id="RHEA-COMP:10748"/>
        <dbReference type="ChEBI" id="CHEBI:83833"/>
        <dbReference type="ChEBI" id="CHEBI:83834"/>
        <dbReference type="EC" id="5.2.1.8"/>
    </reaction>
</comment>
<accession>A0ABD2IQ63</accession>
<organism evidence="5 6">
    <name type="scientific">Heterodera trifolii</name>
    <dbReference type="NCBI Taxonomy" id="157864"/>
    <lineage>
        <taxon>Eukaryota</taxon>
        <taxon>Metazoa</taxon>
        <taxon>Ecdysozoa</taxon>
        <taxon>Nematoda</taxon>
        <taxon>Chromadorea</taxon>
        <taxon>Rhabditida</taxon>
        <taxon>Tylenchina</taxon>
        <taxon>Tylenchomorpha</taxon>
        <taxon>Tylenchoidea</taxon>
        <taxon>Heteroderidae</taxon>
        <taxon>Heteroderinae</taxon>
        <taxon>Heterodera</taxon>
    </lineage>
</organism>
<evidence type="ECO:0000313" key="5">
    <source>
        <dbReference type="EMBL" id="KAL3082174.1"/>
    </source>
</evidence>
<comment type="similarity">
    <text evidence="3">Belongs to the cyclophilin-type PPIase family.</text>
</comment>
<proteinExistence type="inferred from homology"/>
<keyword evidence="1 3" id="KW-0697">Rotamase</keyword>
<name>A0ABD2IQ63_9BILA</name>
<dbReference type="PANTHER" id="PTHR11071:SF561">
    <property type="entry name" value="PEPTIDYL-PROLYL CIS-TRANS ISOMERASE D-RELATED"/>
    <property type="match status" value="1"/>
</dbReference>
<dbReference type="Proteomes" id="UP001620626">
    <property type="component" value="Unassembled WGS sequence"/>
</dbReference>
<sequence length="153" mass="17070">MTVEKSVSIAKRRRCFFDIHIDGEPVGRIVMELFDELVPRTTENFVMLCTDQAGIGKVTGKPLHFKGSMFHRVIKNFMIQGGDFSAANGTEANNDDQQLKSIVMYRGYSIVLYVRYKSTAHPMPSQRLKNTPNGPNFRLCSAAAVSDPSPSPQ</sequence>
<keyword evidence="2 3" id="KW-0413">Isomerase</keyword>
<gene>
    <name evidence="5" type="ORF">niasHT_037812</name>
</gene>
<comment type="caution">
    <text evidence="5">The sequence shown here is derived from an EMBL/GenBank/DDBJ whole genome shotgun (WGS) entry which is preliminary data.</text>
</comment>
<dbReference type="PROSITE" id="PS00170">
    <property type="entry name" value="CSA_PPIASE_1"/>
    <property type="match status" value="1"/>
</dbReference>
<dbReference type="InterPro" id="IPR029000">
    <property type="entry name" value="Cyclophilin-like_dom_sf"/>
</dbReference>
<dbReference type="Pfam" id="PF00160">
    <property type="entry name" value="Pro_isomerase"/>
    <property type="match status" value="1"/>
</dbReference>
<dbReference type="InterPro" id="IPR020892">
    <property type="entry name" value="Cyclophilin-type_PPIase_CS"/>
</dbReference>
<evidence type="ECO:0000259" key="4">
    <source>
        <dbReference type="PROSITE" id="PS50072"/>
    </source>
</evidence>
<comment type="function">
    <text evidence="3">PPIases accelerate the folding of proteins. It catalyzes the cis-trans isomerization of proline imidic peptide bonds in oligopeptides.</text>
</comment>
<dbReference type="Gene3D" id="2.40.100.10">
    <property type="entry name" value="Cyclophilin-like"/>
    <property type="match status" value="1"/>
</dbReference>
<dbReference type="PANTHER" id="PTHR11071">
    <property type="entry name" value="PEPTIDYL-PROLYL CIS-TRANS ISOMERASE"/>
    <property type="match status" value="1"/>
</dbReference>
<evidence type="ECO:0000256" key="3">
    <source>
        <dbReference type="RuleBase" id="RU363019"/>
    </source>
</evidence>